<evidence type="ECO:0000256" key="3">
    <source>
        <dbReference type="ARBA" id="ARBA00023002"/>
    </source>
</evidence>
<dbReference type="InterPro" id="IPR050129">
    <property type="entry name" value="Zn_alcohol_dh"/>
</dbReference>
<dbReference type="Gene3D" id="3.90.180.10">
    <property type="entry name" value="Medium-chain alcohol dehydrogenases, catalytic domain"/>
    <property type="match status" value="1"/>
</dbReference>
<keyword evidence="3" id="KW-0560">Oxidoreductase</keyword>
<accession>A0ABW3ZDV6</accession>
<dbReference type="InterPro" id="IPR036291">
    <property type="entry name" value="NAD(P)-bd_dom_sf"/>
</dbReference>
<comment type="caution">
    <text evidence="6">The sequence shown here is derived from an EMBL/GenBank/DDBJ whole genome shotgun (WGS) entry which is preliminary data.</text>
</comment>
<dbReference type="Gene3D" id="3.40.50.720">
    <property type="entry name" value="NAD(P)-binding Rossmann-like Domain"/>
    <property type="match status" value="1"/>
</dbReference>
<evidence type="ECO:0000259" key="5">
    <source>
        <dbReference type="SMART" id="SM00829"/>
    </source>
</evidence>
<sequence>MKALVFDTLGQPLRETDVPDPVPGDDEVVIRVCRCGICGSDLHMTEEPETFALGAGDVIGHEFAGEVLEVGRDVTDLKPDDLVAAAPLRGCGHCGPCRKGDPAWCENGMTLIGGGYAEYAALASRQLRKLPTDISLADGALAEPLAVALHGVLRSGMRPGDRVLVVGAGAIGLAVVYWARRMGAAAVVAADLHEYQHDRAMDLGATGFVVSGPDMAKRAAEACGGAPDIVFECVGKVGLIDHCIDLVRPRGTVCVLGLCTHTDRLDSFRAISKEVNVIMSVFFDMHEFANAIDALDKGRYAPHHLVSDTVSLQEAPSAFEALRQRTTQCKVLIAPS</sequence>
<keyword evidence="1 4" id="KW-0479">Metal-binding</keyword>
<evidence type="ECO:0000256" key="2">
    <source>
        <dbReference type="ARBA" id="ARBA00022833"/>
    </source>
</evidence>
<dbReference type="PANTHER" id="PTHR43401">
    <property type="entry name" value="L-THREONINE 3-DEHYDROGENASE"/>
    <property type="match status" value="1"/>
</dbReference>
<dbReference type="PROSITE" id="PS00059">
    <property type="entry name" value="ADH_ZINC"/>
    <property type="match status" value="1"/>
</dbReference>
<evidence type="ECO:0000256" key="4">
    <source>
        <dbReference type="RuleBase" id="RU361277"/>
    </source>
</evidence>
<dbReference type="SMART" id="SM00829">
    <property type="entry name" value="PKS_ER"/>
    <property type="match status" value="1"/>
</dbReference>
<evidence type="ECO:0000313" key="7">
    <source>
        <dbReference type="Proteomes" id="UP001597135"/>
    </source>
</evidence>
<dbReference type="InterPro" id="IPR020843">
    <property type="entry name" value="ER"/>
</dbReference>
<keyword evidence="7" id="KW-1185">Reference proteome</keyword>
<organism evidence="6 7">
    <name type="scientific">Litorisediminicola beolgyonensis</name>
    <dbReference type="NCBI Taxonomy" id="1173614"/>
    <lineage>
        <taxon>Bacteria</taxon>
        <taxon>Pseudomonadati</taxon>
        <taxon>Pseudomonadota</taxon>
        <taxon>Alphaproteobacteria</taxon>
        <taxon>Rhodobacterales</taxon>
        <taxon>Paracoccaceae</taxon>
        <taxon>Litorisediminicola</taxon>
    </lineage>
</organism>
<dbReference type="SUPFAM" id="SSF51735">
    <property type="entry name" value="NAD(P)-binding Rossmann-fold domains"/>
    <property type="match status" value="1"/>
</dbReference>
<dbReference type="InterPro" id="IPR002328">
    <property type="entry name" value="ADH_Zn_CS"/>
</dbReference>
<dbReference type="InterPro" id="IPR011032">
    <property type="entry name" value="GroES-like_sf"/>
</dbReference>
<evidence type="ECO:0000256" key="1">
    <source>
        <dbReference type="ARBA" id="ARBA00022723"/>
    </source>
</evidence>
<name>A0ABW3ZDV6_9RHOB</name>
<comment type="cofactor">
    <cofactor evidence="4">
        <name>Zn(2+)</name>
        <dbReference type="ChEBI" id="CHEBI:29105"/>
    </cofactor>
</comment>
<proteinExistence type="inferred from homology"/>
<dbReference type="Pfam" id="PF00107">
    <property type="entry name" value="ADH_zinc_N"/>
    <property type="match status" value="1"/>
</dbReference>
<dbReference type="InterPro" id="IPR013154">
    <property type="entry name" value="ADH-like_N"/>
</dbReference>
<protein>
    <submittedName>
        <fullName evidence="6">Zinc-binding dehydrogenase</fullName>
    </submittedName>
</protein>
<comment type="similarity">
    <text evidence="4">Belongs to the zinc-containing alcohol dehydrogenase family.</text>
</comment>
<dbReference type="Proteomes" id="UP001597135">
    <property type="component" value="Unassembled WGS sequence"/>
</dbReference>
<dbReference type="Pfam" id="PF08240">
    <property type="entry name" value="ADH_N"/>
    <property type="match status" value="1"/>
</dbReference>
<feature type="domain" description="Enoyl reductase (ER)" evidence="5">
    <location>
        <begin position="10"/>
        <end position="333"/>
    </location>
</feature>
<dbReference type="RefSeq" id="WP_386801313.1">
    <property type="nucleotide sequence ID" value="NZ_JBHTMU010000003.1"/>
</dbReference>
<dbReference type="PANTHER" id="PTHR43401:SF2">
    <property type="entry name" value="L-THREONINE 3-DEHYDROGENASE"/>
    <property type="match status" value="1"/>
</dbReference>
<dbReference type="SUPFAM" id="SSF50129">
    <property type="entry name" value="GroES-like"/>
    <property type="match status" value="1"/>
</dbReference>
<keyword evidence="2 4" id="KW-0862">Zinc</keyword>
<reference evidence="7" key="1">
    <citation type="journal article" date="2019" name="Int. J. Syst. Evol. Microbiol.">
        <title>The Global Catalogue of Microorganisms (GCM) 10K type strain sequencing project: providing services to taxonomists for standard genome sequencing and annotation.</title>
        <authorList>
            <consortium name="The Broad Institute Genomics Platform"/>
            <consortium name="The Broad Institute Genome Sequencing Center for Infectious Disease"/>
            <person name="Wu L."/>
            <person name="Ma J."/>
        </authorList>
    </citation>
    <scope>NUCLEOTIDE SEQUENCE [LARGE SCALE GENOMIC DNA]</scope>
    <source>
        <strain evidence="7">CCUG 62953</strain>
    </source>
</reference>
<dbReference type="InterPro" id="IPR013149">
    <property type="entry name" value="ADH-like_C"/>
</dbReference>
<gene>
    <name evidence="6" type="ORF">ACFQ4E_02365</name>
</gene>
<evidence type="ECO:0000313" key="6">
    <source>
        <dbReference type="EMBL" id="MFD1341254.1"/>
    </source>
</evidence>
<dbReference type="EMBL" id="JBHTMU010000003">
    <property type="protein sequence ID" value="MFD1341254.1"/>
    <property type="molecule type" value="Genomic_DNA"/>
</dbReference>